<dbReference type="RefSeq" id="WP_380974404.1">
    <property type="nucleotide sequence ID" value="NZ_JBHTEF010000001.1"/>
</dbReference>
<proteinExistence type="predicted"/>
<dbReference type="EMBL" id="JBHTEF010000001">
    <property type="protein sequence ID" value="MFC7581256.1"/>
    <property type="molecule type" value="Genomic_DNA"/>
</dbReference>
<accession>A0ABW2SN39</accession>
<dbReference type="PANTHER" id="PTHR35332">
    <property type="entry name" value="REGULATION OF ENOLASE PROTEIN 1"/>
    <property type="match status" value="1"/>
</dbReference>
<evidence type="ECO:0000313" key="1">
    <source>
        <dbReference type="EMBL" id="MFC7581256.1"/>
    </source>
</evidence>
<name>A0ABW2SN39_9ACTO</name>
<dbReference type="InterPro" id="IPR013320">
    <property type="entry name" value="ConA-like_dom_sf"/>
</dbReference>
<dbReference type="Pfam" id="PF07081">
    <property type="entry name" value="DUF1349"/>
    <property type="match status" value="1"/>
</dbReference>
<protein>
    <submittedName>
        <fullName evidence="1">DUF1349 domain-containing protein</fullName>
    </submittedName>
</protein>
<dbReference type="SUPFAM" id="SSF49899">
    <property type="entry name" value="Concanavalin A-like lectins/glucanases"/>
    <property type="match status" value="1"/>
</dbReference>
<dbReference type="PANTHER" id="PTHR35332:SF2">
    <property type="entry name" value="REGULATION OF ENOLASE PROTEIN 1"/>
    <property type="match status" value="1"/>
</dbReference>
<dbReference type="Proteomes" id="UP001596527">
    <property type="component" value="Unassembled WGS sequence"/>
</dbReference>
<dbReference type="InterPro" id="IPR009784">
    <property type="entry name" value="DUF1349"/>
</dbReference>
<reference evidence="2" key="1">
    <citation type="journal article" date="2019" name="Int. J. Syst. Evol. Microbiol.">
        <title>The Global Catalogue of Microorganisms (GCM) 10K type strain sequencing project: providing services to taxonomists for standard genome sequencing and annotation.</title>
        <authorList>
            <consortium name="The Broad Institute Genomics Platform"/>
            <consortium name="The Broad Institute Genome Sequencing Center for Infectious Disease"/>
            <person name="Wu L."/>
            <person name="Ma J."/>
        </authorList>
    </citation>
    <scope>NUCLEOTIDE SEQUENCE [LARGE SCALE GENOMIC DNA]</scope>
    <source>
        <strain evidence="2">CCUG 56698</strain>
    </source>
</reference>
<keyword evidence="2" id="KW-1185">Reference proteome</keyword>
<evidence type="ECO:0000313" key="2">
    <source>
        <dbReference type="Proteomes" id="UP001596527"/>
    </source>
</evidence>
<dbReference type="Gene3D" id="2.60.120.200">
    <property type="match status" value="1"/>
</dbReference>
<organism evidence="1 2">
    <name type="scientific">Schaalia naturae</name>
    <dbReference type="NCBI Taxonomy" id="635203"/>
    <lineage>
        <taxon>Bacteria</taxon>
        <taxon>Bacillati</taxon>
        <taxon>Actinomycetota</taxon>
        <taxon>Actinomycetes</taxon>
        <taxon>Actinomycetales</taxon>
        <taxon>Actinomycetaceae</taxon>
        <taxon>Schaalia</taxon>
    </lineage>
</organism>
<gene>
    <name evidence="1" type="ORF">ACFQWG_08620</name>
</gene>
<comment type="caution">
    <text evidence="1">The sequence shown here is derived from an EMBL/GenBank/DDBJ whole genome shotgun (WGS) entry which is preliminary data.</text>
</comment>
<sequence>MTDIDWGRGRWTHPPADHRLTDEGLSATAAEGSDAWRLTSYGFIHDSEHALLTPFAPEGAMEVTFVADFSDQFDQAGLFLRATGERWVKAGVEFSDGALQLGAVVTNGHSDWSVSPVAGWNGRPITIRASWAGDALTLRACPEGEPLRLVRVLPMPRTLALSVGPYLCAPTRAGLKVDFTAWRFTAADDALH</sequence>